<dbReference type="Pfam" id="PF13704">
    <property type="entry name" value="Glyco_tranf_2_4"/>
    <property type="match status" value="1"/>
</dbReference>
<comment type="caution">
    <text evidence="2">The sequence shown here is derived from an EMBL/GenBank/DDBJ whole genome shotgun (WGS) entry which is preliminary data.</text>
</comment>
<name>A0A166H5Y2_9MICO</name>
<dbReference type="EMBL" id="LIIN01000155">
    <property type="protein sequence ID" value="KZX20001.1"/>
    <property type="molecule type" value="Genomic_DNA"/>
</dbReference>
<feature type="compositionally biased region" description="Low complexity" evidence="1">
    <location>
        <begin position="412"/>
        <end position="452"/>
    </location>
</feature>
<evidence type="ECO:0000256" key="1">
    <source>
        <dbReference type="SAM" id="MobiDB-lite"/>
    </source>
</evidence>
<evidence type="ECO:0000313" key="3">
    <source>
        <dbReference type="Proteomes" id="UP000076717"/>
    </source>
</evidence>
<organism evidence="2 3">
    <name type="scientific">Rathayibacter tanaceti</name>
    <dbReference type="NCBI Taxonomy" id="1671680"/>
    <lineage>
        <taxon>Bacteria</taxon>
        <taxon>Bacillati</taxon>
        <taxon>Actinomycetota</taxon>
        <taxon>Actinomycetes</taxon>
        <taxon>Micrococcales</taxon>
        <taxon>Microbacteriaceae</taxon>
        <taxon>Rathayibacter</taxon>
    </lineage>
</organism>
<feature type="region of interest" description="Disordered" evidence="1">
    <location>
        <begin position="402"/>
        <end position="473"/>
    </location>
</feature>
<protein>
    <recommendedName>
        <fullName evidence="4">Glycosyl transferase family 2</fullName>
    </recommendedName>
</protein>
<feature type="compositionally biased region" description="Pro residues" evidence="1">
    <location>
        <begin position="464"/>
        <end position="473"/>
    </location>
</feature>
<reference evidence="2 3" key="1">
    <citation type="submission" date="2015-08" db="EMBL/GenBank/DDBJ databases">
        <title>Draft Genome Sequence of Rathayibacter sp. Strain VKM Ac-2596 Isolated from Leaf Gall Induced by Plant-Parasitic Nematodes.</title>
        <authorList>
            <person name="Vasilenko O.V."/>
            <person name="Starodumova I.P."/>
            <person name="Tarlachkov S.V."/>
            <person name="Dorofeeva L.V."/>
            <person name="Evtushenko L.I."/>
        </authorList>
    </citation>
    <scope>NUCLEOTIDE SEQUENCE [LARGE SCALE GENOMIC DNA]</scope>
    <source>
        <strain evidence="2 3">VKM Ac-2596</strain>
    </source>
</reference>
<dbReference type="AlphaFoldDB" id="A0A166H5Y2"/>
<gene>
    <name evidence="2" type="ORF">ACH61_02890</name>
</gene>
<evidence type="ECO:0008006" key="4">
    <source>
        <dbReference type="Google" id="ProtNLM"/>
    </source>
</evidence>
<keyword evidence="3" id="KW-1185">Reference proteome</keyword>
<dbReference type="SUPFAM" id="SSF53448">
    <property type="entry name" value="Nucleotide-diphospho-sugar transferases"/>
    <property type="match status" value="1"/>
</dbReference>
<sequence length="473" mass="51848">MRIFAAMTVKDEADIVADVITAATAWADLVIVMDNGSTDGTWEILERLAADDDKVVLWGRFLGRFRDSLRQQIFADFRHLSEPGDWWCRLDADEFYLDDPREFLQALPARTDHVLSASFQFFLTEEDVAREQATGPDYSAMSWYLCNHSEIRFMRHLARTVWPPSAVWPIGLAHPASTRIRLKHYQYRTAQQVEGRIALRAESGPGSTLFVHEKGSAEQWYQSRGFTPPDDPALRASRVVLTRELESSTEFDPTRTFPDPPAGRSPQRALADGVVRLADAWRLPSSDGWRADRALEDDSGVHDPERIEDGLDPALKGERVPAHLLLEPAPLEPAHSVLTGESAAERDGGAEQLGRRLPDLLARRVAPAGRTKLGCRLPSPACATVGMRRPVRASMPRIASNIAGRAERGTQTSSISTSPSASSAGWNARRTASRASPASGSSVVSASPPAAVTMRRIRSASSAAPPPSVCTSR</sequence>
<dbReference type="Proteomes" id="UP000076717">
    <property type="component" value="Unassembled WGS sequence"/>
</dbReference>
<dbReference type="InterPro" id="IPR029044">
    <property type="entry name" value="Nucleotide-diphossugar_trans"/>
</dbReference>
<dbReference type="PATRIC" id="fig|1671680.3.peg.3108"/>
<proteinExistence type="predicted"/>
<feature type="region of interest" description="Disordered" evidence="1">
    <location>
        <begin position="247"/>
        <end position="267"/>
    </location>
</feature>
<evidence type="ECO:0000313" key="2">
    <source>
        <dbReference type="EMBL" id="KZX20001.1"/>
    </source>
</evidence>
<accession>A0A166H5Y2</accession>
<dbReference type="Gene3D" id="3.90.550.10">
    <property type="entry name" value="Spore Coat Polysaccharide Biosynthesis Protein SpsA, Chain A"/>
    <property type="match status" value="1"/>
</dbReference>